<dbReference type="RefSeq" id="WP_119926643.1">
    <property type="nucleotide sequence ID" value="NZ_QZEY01000004.1"/>
</dbReference>
<feature type="domain" description="DUF397" evidence="1">
    <location>
        <begin position="8"/>
        <end position="59"/>
    </location>
</feature>
<organism evidence="2 3">
    <name type="scientific">Bailinhaonella thermotolerans</name>
    <dbReference type="NCBI Taxonomy" id="1070861"/>
    <lineage>
        <taxon>Bacteria</taxon>
        <taxon>Bacillati</taxon>
        <taxon>Actinomycetota</taxon>
        <taxon>Actinomycetes</taxon>
        <taxon>Streptosporangiales</taxon>
        <taxon>Streptosporangiaceae</taxon>
        <taxon>Bailinhaonella</taxon>
    </lineage>
</organism>
<name>A0A3A4B2J4_9ACTN</name>
<evidence type="ECO:0000259" key="1">
    <source>
        <dbReference type="Pfam" id="PF04149"/>
    </source>
</evidence>
<protein>
    <submittedName>
        <fullName evidence="2">DUF397 domain-containing protein</fullName>
    </submittedName>
</protein>
<dbReference type="EMBL" id="QZEY01000004">
    <property type="protein sequence ID" value="RJL32395.1"/>
    <property type="molecule type" value="Genomic_DNA"/>
</dbReference>
<sequence length="142" mass="15325">MRSFDDSGWITSSFSGSGQQCVELRRVPGGVAIRDSKNRSGSVLLVQSDDWAAFLDEAKSGGFDLPGPVRGDAVDKPSAQDLDLRDVRWLESSMRAGVGVAFLDRYVVMTLAPDAGVLVFDHGEWTAWLRGASEGEFDDLAA</sequence>
<dbReference type="InterPro" id="IPR007278">
    <property type="entry name" value="DUF397"/>
</dbReference>
<dbReference type="Proteomes" id="UP000265768">
    <property type="component" value="Unassembled WGS sequence"/>
</dbReference>
<dbReference type="OrthoDB" id="3482190at2"/>
<gene>
    <name evidence="2" type="ORF">D5H75_12675</name>
</gene>
<accession>A0A3A4B2J4</accession>
<evidence type="ECO:0000313" key="2">
    <source>
        <dbReference type="EMBL" id="RJL32395.1"/>
    </source>
</evidence>
<dbReference type="AlphaFoldDB" id="A0A3A4B2J4"/>
<dbReference type="Pfam" id="PF04149">
    <property type="entry name" value="DUF397"/>
    <property type="match status" value="1"/>
</dbReference>
<reference evidence="2 3" key="1">
    <citation type="submission" date="2018-09" db="EMBL/GenBank/DDBJ databases">
        <title>YIM 75507 draft genome.</title>
        <authorList>
            <person name="Tang S."/>
            <person name="Feng Y."/>
        </authorList>
    </citation>
    <scope>NUCLEOTIDE SEQUENCE [LARGE SCALE GENOMIC DNA]</scope>
    <source>
        <strain evidence="2 3">YIM 75507</strain>
    </source>
</reference>
<keyword evidence="3" id="KW-1185">Reference proteome</keyword>
<evidence type="ECO:0000313" key="3">
    <source>
        <dbReference type="Proteomes" id="UP000265768"/>
    </source>
</evidence>
<comment type="caution">
    <text evidence="2">The sequence shown here is derived from an EMBL/GenBank/DDBJ whole genome shotgun (WGS) entry which is preliminary data.</text>
</comment>
<proteinExistence type="predicted"/>